<proteinExistence type="predicted"/>
<keyword evidence="2" id="KW-1185">Reference proteome</keyword>
<dbReference type="EnsemblMetazoa" id="AQUA000035-RA">
    <property type="protein sequence ID" value="AQUA000035-PA"/>
    <property type="gene ID" value="AQUA000035"/>
</dbReference>
<reference evidence="1" key="1">
    <citation type="submission" date="2020-05" db="UniProtKB">
        <authorList>
            <consortium name="EnsemblMetazoa"/>
        </authorList>
    </citation>
    <scope>IDENTIFICATION</scope>
    <source>
        <strain evidence="1">SANGQUA</strain>
    </source>
</reference>
<evidence type="ECO:0000313" key="1">
    <source>
        <dbReference type="EnsemblMetazoa" id="AQUA000035-PA"/>
    </source>
</evidence>
<name>A0A182WR83_ANOQN</name>
<organism evidence="1 2">
    <name type="scientific">Anopheles quadriannulatus</name>
    <name type="common">Mosquito</name>
    <dbReference type="NCBI Taxonomy" id="34691"/>
    <lineage>
        <taxon>Eukaryota</taxon>
        <taxon>Metazoa</taxon>
        <taxon>Ecdysozoa</taxon>
        <taxon>Arthropoda</taxon>
        <taxon>Hexapoda</taxon>
        <taxon>Insecta</taxon>
        <taxon>Pterygota</taxon>
        <taxon>Neoptera</taxon>
        <taxon>Endopterygota</taxon>
        <taxon>Diptera</taxon>
        <taxon>Nematocera</taxon>
        <taxon>Culicoidea</taxon>
        <taxon>Culicidae</taxon>
        <taxon>Anophelinae</taxon>
        <taxon>Anopheles</taxon>
    </lineage>
</organism>
<protein>
    <submittedName>
        <fullName evidence="1">Uncharacterized protein</fullName>
    </submittedName>
</protein>
<sequence>MSTTILNQEAVVAPNHPLRISVIHRNV</sequence>
<dbReference type="Proteomes" id="UP000076407">
    <property type="component" value="Unassembled WGS sequence"/>
</dbReference>
<accession>A0A182WR83</accession>
<evidence type="ECO:0000313" key="2">
    <source>
        <dbReference type="Proteomes" id="UP000076407"/>
    </source>
</evidence>
<dbReference type="VEuPathDB" id="VectorBase:AQUA000035"/>
<dbReference type="AlphaFoldDB" id="A0A182WR83"/>